<feature type="domain" description="O-antigen ligase-related" evidence="6">
    <location>
        <begin position="198"/>
        <end position="350"/>
    </location>
</feature>
<feature type="transmembrane region" description="Helical" evidence="5">
    <location>
        <begin position="36"/>
        <end position="55"/>
    </location>
</feature>
<feature type="transmembrane region" description="Helical" evidence="5">
    <location>
        <begin position="239"/>
        <end position="258"/>
    </location>
</feature>
<gene>
    <name evidence="7" type="ORF">BZL54_12480</name>
</gene>
<feature type="transmembrane region" description="Helical" evidence="5">
    <location>
        <begin position="341"/>
        <end position="361"/>
    </location>
</feature>
<dbReference type="GO" id="GO:0016020">
    <property type="term" value="C:membrane"/>
    <property type="evidence" value="ECO:0007669"/>
    <property type="project" value="UniProtKB-SubCell"/>
</dbReference>
<feature type="transmembrane region" description="Helical" evidence="5">
    <location>
        <begin position="100"/>
        <end position="116"/>
    </location>
</feature>
<sequence>MDFHSTILTRTQSLLNIVATAAIVLSPTLILSMKGGAGYCFFTVLVLSLVYLGRAENRRAAARLWRTHRWFLGSLLGLPCIVLFQILVMGTGKFPALDPLLRLALSIPSFFLLASLPSRQLRLVQWGFVAGALATGAWAVYATLHPEVWFDPGRLGNSFTNPIPFGDTALLLAFLAIASIPRTESVVPPMEVAVKLVALIGGIYASYLSGTRGGWIAIPMLLWFAIAGKHWLADRRARVIFVAVLAGCVIVAASTHGISTRFAAIGSDVQEMQEGNSSTSTGARLDLWRASAQIYAAHPVLGVGRGSLESALGELAKRGEVPKFVVNGRAHSEFFSVLAEMGTLGILALLTLYGATFAAFWRARRSTDPDTVVAAYLGMSLVGSTILFGLTIDVLTLVMNVAFFGLTAVTLLAWIEARAREIAASGR</sequence>
<proteinExistence type="predicted"/>
<feature type="transmembrane region" description="Helical" evidence="5">
    <location>
        <begin position="192"/>
        <end position="209"/>
    </location>
</feature>
<organism evidence="7 8">
    <name type="scientific">Burkholderia ubonensis subsp. mesacidophila</name>
    <dbReference type="NCBI Taxonomy" id="265293"/>
    <lineage>
        <taxon>Bacteria</taxon>
        <taxon>Pseudomonadati</taxon>
        <taxon>Pseudomonadota</taxon>
        <taxon>Betaproteobacteria</taxon>
        <taxon>Burkholderiales</taxon>
        <taxon>Burkholderiaceae</taxon>
        <taxon>Burkholderia</taxon>
        <taxon>Burkholderia cepacia complex</taxon>
    </lineage>
</organism>
<evidence type="ECO:0000313" key="7">
    <source>
        <dbReference type="EMBL" id="PCE32098.1"/>
    </source>
</evidence>
<feature type="transmembrane region" description="Helical" evidence="5">
    <location>
        <begin position="12"/>
        <end position="30"/>
    </location>
</feature>
<dbReference type="InterPro" id="IPR007016">
    <property type="entry name" value="O-antigen_ligase-rel_domated"/>
</dbReference>
<dbReference type="Proteomes" id="UP000217994">
    <property type="component" value="Unassembled WGS sequence"/>
</dbReference>
<evidence type="ECO:0000256" key="2">
    <source>
        <dbReference type="ARBA" id="ARBA00022692"/>
    </source>
</evidence>
<name>A0A2A4FHK0_9BURK</name>
<feature type="transmembrane region" description="Helical" evidence="5">
    <location>
        <begin position="373"/>
        <end position="392"/>
    </location>
</feature>
<evidence type="ECO:0000259" key="6">
    <source>
        <dbReference type="Pfam" id="PF04932"/>
    </source>
</evidence>
<dbReference type="EMBL" id="MTZU01000031">
    <property type="protein sequence ID" value="PCE32098.1"/>
    <property type="molecule type" value="Genomic_DNA"/>
</dbReference>
<comment type="caution">
    <text evidence="7">The sequence shown here is derived from an EMBL/GenBank/DDBJ whole genome shotgun (WGS) entry which is preliminary data.</text>
</comment>
<keyword evidence="2 5" id="KW-0812">Transmembrane</keyword>
<protein>
    <recommendedName>
        <fullName evidence="6">O-antigen ligase-related domain-containing protein</fullName>
    </recommendedName>
</protein>
<evidence type="ECO:0000256" key="1">
    <source>
        <dbReference type="ARBA" id="ARBA00004141"/>
    </source>
</evidence>
<dbReference type="PANTHER" id="PTHR37422:SF13">
    <property type="entry name" value="LIPOPOLYSACCHARIDE BIOSYNTHESIS PROTEIN PA4999-RELATED"/>
    <property type="match status" value="1"/>
</dbReference>
<evidence type="ECO:0000313" key="8">
    <source>
        <dbReference type="Proteomes" id="UP000217994"/>
    </source>
</evidence>
<evidence type="ECO:0000256" key="4">
    <source>
        <dbReference type="ARBA" id="ARBA00023136"/>
    </source>
</evidence>
<keyword evidence="3 5" id="KW-1133">Transmembrane helix</keyword>
<dbReference type="AlphaFoldDB" id="A0A2A4FHK0"/>
<feature type="transmembrane region" description="Helical" evidence="5">
    <location>
        <begin position="215"/>
        <end position="232"/>
    </location>
</feature>
<evidence type="ECO:0000256" key="5">
    <source>
        <dbReference type="SAM" id="Phobius"/>
    </source>
</evidence>
<dbReference type="Pfam" id="PF04932">
    <property type="entry name" value="Wzy_C"/>
    <property type="match status" value="1"/>
</dbReference>
<accession>A0A2A4FHK0</accession>
<reference evidence="7 8" key="1">
    <citation type="submission" date="2017-01" db="EMBL/GenBank/DDBJ databases">
        <title>Whole-Genome Shotgun Sequencing of Two beta-Proteobacterial Species in Search of the Bulgecin Biosynthetic Cluster.</title>
        <authorList>
            <person name="Horsman M.E."/>
            <person name="Marous D.R."/>
            <person name="Li R."/>
            <person name="Oliver R.A."/>
            <person name="Byun B."/>
            <person name="Emrich S.J."/>
            <person name="Boggess B."/>
            <person name="Townsend C.A."/>
            <person name="Mobashery S."/>
        </authorList>
    </citation>
    <scope>NUCLEOTIDE SEQUENCE [LARGE SCALE GENOMIC DNA]</scope>
    <source>
        <strain evidence="7 8">ATCC 31433</strain>
    </source>
</reference>
<feature type="transmembrane region" description="Helical" evidence="5">
    <location>
        <begin position="398"/>
        <end position="417"/>
    </location>
</feature>
<comment type="subcellular location">
    <subcellularLocation>
        <location evidence="1">Membrane</location>
        <topology evidence="1">Multi-pass membrane protein</topology>
    </subcellularLocation>
</comment>
<evidence type="ECO:0000256" key="3">
    <source>
        <dbReference type="ARBA" id="ARBA00022989"/>
    </source>
</evidence>
<feature type="transmembrane region" description="Helical" evidence="5">
    <location>
        <begin position="163"/>
        <end position="180"/>
    </location>
</feature>
<dbReference type="PANTHER" id="PTHR37422">
    <property type="entry name" value="TEICHURONIC ACID BIOSYNTHESIS PROTEIN TUAE"/>
    <property type="match status" value="1"/>
</dbReference>
<feature type="transmembrane region" description="Helical" evidence="5">
    <location>
        <begin position="123"/>
        <end position="143"/>
    </location>
</feature>
<dbReference type="InterPro" id="IPR051533">
    <property type="entry name" value="WaaL-like"/>
</dbReference>
<feature type="transmembrane region" description="Helical" evidence="5">
    <location>
        <begin position="67"/>
        <end position="88"/>
    </location>
</feature>
<keyword evidence="4 5" id="KW-0472">Membrane</keyword>